<dbReference type="InterPro" id="IPR033562">
    <property type="entry name" value="PLPL"/>
</dbReference>
<comment type="similarity">
    <text evidence="3">Belongs to the patatin family.</text>
</comment>
<comment type="function">
    <text evidence="3">Lipolytic acyl hydrolase (LAH).</text>
</comment>
<feature type="domain" description="PNPLA" evidence="5">
    <location>
        <begin position="173"/>
        <end position="338"/>
    </location>
</feature>
<evidence type="ECO:0000313" key="7">
    <source>
        <dbReference type="Proteomes" id="UP001642360"/>
    </source>
</evidence>
<gene>
    <name evidence="6" type="ORF">ILEXP_LOCUS19341</name>
</gene>
<comment type="caution">
    <text evidence="2">Lacks conserved residue(s) required for the propagation of feature annotation.</text>
</comment>
<dbReference type="Gene3D" id="3.40.1090.10">
    <property type="entry name" value="Cytosolic phospholipase A2 catalytic domain"/>
    <property type="match status" value="1"/>
</dbReference>
<dbReference type="GO" id="GO:0016787">
    <property type="term" value="F:hydrolase activity"/>
    <property type="evidence" value="ECO:0007669"/>
    <property type="project" value="UniProtKB-UniRule"/>
</dbReference>
<protein>
    <recommendedName>
        <fullName evidence="3">Patatin</fullName>
        <ecNumber evidence="3">3.1.1.-</ecNumber>
    </recommendedName>
</protein>
<evidence type="ECO:0000256" key="2">
    <source>
        <dbReference type="PROSITE-ProRule" id="PRU01161"/>
    </source>
</evidence>
<feature type="region of interest" description="Disordered" evidence="4">
    <location>
        <begin position="28"/>
        <end position="53"/>
    </location>
</feature>
<feature type="active site" description="Proton acceptor" evidence="2">
    <location>
        <position position="324"/>
    </location>
</feature>
<comment type="domain">
    <text evidence="3">The nitrogen atoms of the two glycine residues in the GGXR motif define the oxyanion hole, and stabilize the oxyanion that forms during the nucleophilic attack by the catalytic serine during substrate cleavage.</text>
</comment>
<feature type="short sequence motif" description="DGA/G" evidence="2">
    <location>
        <begin position="324"/>
        <end position="326"/>
    </location>
</feature>
<dbReference type="GO" id="GO:0016042">
    <property type="term" value="P:lipid catabolic process"/>
    <property type="evidence" value="ECO:0007669"/>
    <property type="project" value="UniProtKB-UniRule"/>
</dbReference>
<organism evidence="6 7">
    <name type="scientific">Ilex paraguariensis</name>
    <name type="common">yerba mate</name>
    <dbReference type="NCBI Taxonomy" id="185542"/>
    <lineage>
        <taxon>Eukaryota</taxon>
        <taxon>Viridiplantae</taxon>
        <taxon>Streptophyta</taxon>
        <taxon>Embryophyta</taxon>
        <taxon>Tracheophyta</taxon>
        <taxon>Spermatophyta</taxon>
        <taxon>Magnoliopsida</taxon>
        <taxon>eudicotyledons</taxon>
        <taxon>Gunneridae</taxon>
        <taxon>Pentapetalae</taxon>
        <taxon>asterids</taxon>
        <taxon>campanulids</taxon>
        <taxon>Aquifoliales</taxon>
        <taxon>Aquifoliaceae</taxon>
        <taxon>Ilex</taxon>
    </lineage>
</organism>
<dbReference type="EMBL" id="CAUOFW020002103">
    <property type="protein sequence ID" value="CAK9151186.1"/>
    <property type="molecule type" value="Genomic_DNA"/>
</dbReference>
<keyword evidence="1 2" id="KW-0443">Lipid metabolism</keyword>
<dbReference type="PROSITE" id="PS51635">
    <property type="entry name" value="PNPLA"/>
    <property type="match status" value="1"/>
</dbReference>
<evidence type="ECO:0000256" key="3">
    <source>
        <dbReference type="RuleBase" id="RU361262"/>
    </source>
</evidence>
<reference evidence="6 7" key="1">
    <citation type="submission" date="2024-02" db="EMBL/GenBank/DDBJ databases">
        <authorList>
            <person name="Vignale AGUSTIN F."/>
            <person name="Sosa J E."/>
            <person name="Modenutti C."/>
        </authorList>
    </citation>
    <scope>NUCLEOTIDE SEQUENCE [LARGE SCALE GENOMIC DNA]</scope>
</reference>
<evidence type="ECO:0000256" key="1">
    <source>
        <dbReference type="ARBA" id="ARBA00023098"/>
    </source>
</evidence>
<dbReference type="PANTHER" id="PTHR12406:SF7">
    <property type="entry name" value="PATATIN-LIKE PHOSPHOLIPASE DOMAIN-CONTAINING PROTEIN 4"/>
    <property type="match status" value="1"/>
</dbReference>
<feature type="compositionally biased region" description="Low complexity" evidence="4">
    <location>
        <begin position="28"/>
        <end position="43"/>
    </location>
</feature>
<proteinExistence type="inferred from homology"/>
<accession>A0ABC8S1T5</accession>
<dbReference type="CDD" id="cd07224">
    <property type="entry name" value="Pat_like"/>
    <property type="match status" value="1"/>
</dbReference>
<feature type="short sequence motif" description="GXSXG" evidence="2">
    <location>
        <begin position="206"/>
        <end position="210"/>
    </location>
</feature>
<sequence>MFPQWQFKKCPKTRPSQLLSSSPSLMASLSSSFLSNPRSLRSPNPNPNPNTHLPIRTLNFLAKASSQDPKLTTDPPPEKKSFAVATGELFLGIASRIIKKRGEESANGSVTMFKDDLEREKEREREFSWFWKRRKEGIATVLEDPVQPEVVWEQSLKDVEAERGRKVVSSPGFSFSAAGLLFPYHLGVAQFLIEKGYIKETTPLAGSSAGAIVCAVIASGASMQEALQATKILAENCRLKGTAFRLGAVLRDVLDKFLPDDVHTRSNGRVRIAVTQILWRPRGLLVDQFDSKEDLINAVFTSSFIPGYLAPRPATMFRNRLCIDGGLTLFMPPTSAAQTVRVCAFPASLLGFQEIGISPDLNPENRASPRELFNWALEPADDYILDKLFKLGYLDAAAWAQENPVDELVRDESPCMENGVAH</sequence>
<dbReference type="SUPFAM" id="SSF52151">
    <property type="entry name" value="FabD/lysophospholipase-like"/>
    <property type="match status" value="1"/>
</dbReference>
<evidence type="ECO:0000256" key="4">
    <source>
        <dbReference type="SAM" id="MobiDB-lite"/>
    </source>
</evidence>
<keyword evidence="7" id="KW-1185">Reference proteome</keyword>
<feature type="active site" description="Nucleophile" evidence="2">
    <location>
        <position position="208"/>
    </location>
</feature>
<dbReference type="InterPro" id="IPR016035">
    <property type="entry name" value="Acyl_Trfase/lysoPLipase"/>
</dbReference>
<dbReference type="PANTHER" id="PTHR12406">
    <property type="entry name" value="CALCIUM-INDEPENDENT PHOSPHOLIPASE A2 IPLA2 -RELATED"/>
    <property type="match status" value="1"/>
</dbReference>
<keyword evidence="2 3" id="KW-0442">Lipid degradation</keyword>
<dbReference type="Pfam" id="PF01734">
    <property type="entry name" value="Patatin"/>
    <property type="match status" value="1"/>
</dbReference>
<name>A0ABC8S1T5_9AQUA</name>
<comment type="caution">
    <text evidence="6">The sequence shown here is derived from an EMBL/GenBank/DDBJ whole genome shotgun (WGS) entry which is preliminary data.</text>
</comment>
<dbReference type="Proteomes" id="UP001642360">
    <property type="component" value="Unassembled WGS sequence"/>
</dbReference>
<dbReference type="FunFam" id="3.40.1090.10:FF:000028">
    <property type="entry name" value="Patatin"/>
    <property type="match status" value="1"/>
</dbReference>
<evidence type="ECO:0000313" key="6">
    <source>
        <dbReference type="EMBL" id="CAK9151186.1"/>
    </source>
</evidence>
<dbReference type="AlphaFoldDB" id="A0ABC8S1T5"/>
<evidence type="ECO:0000259" key="5">
    <source>
        <dbReference type="PROSITE" id="PS51635"/>
    </source>
</evidence>
<dbReference type="EC" id="3.1.1.-" evidence="3"/>
<dbReference type="InterPro" id="IPR002641">
    <property type="entry name" value="PNPLA_dom"/>
</dbReference>
<keyword evidence="2 3" id="KW-0378">Hydrolase</keyword>